<dbReference type="PROSITE" id="PS50885">
    <property type="entry name" value="HAMP"/>
    <property type="match status" value="1"/>
</dbReference>
<keyword evidence="16" id="KW-1185">Reference proteome</keyword>
<proteinExistence type="predicted"/>
<dbReference type="Pfam" id="PF00512">
    <property type="entry name" value="HisKA"/>
    <property type="match status" value="1"/>
</dbReference>
<dbReference type="InterPro" id="IPR036890">
    <property type="entry name" value="HATPase_C_sf"/>
</dbReference>
<dbReference type="PRINTS" id="PR00344">
    <property type="entry name" value="BCTRLSENSOR"/>
</dbReference>
<dbReference type="PANTHER" id="PTHR45436">
    <property type="entry name" value="SENSOR HISTIDINE KINASE YKOH"/>
    <property type="match status" value="1"/>
</dbReference>
<dbReference type="InterPro" id="IPR005467">
    <property type="entry name" value="His_kinase_dom"/>
</dbReference>
<dbReference type="Gene3D" id="1.10.287.130">
    <property type="match status" value="1"/>
</dbReference>
<dbReference type="InterPro" id="IPR003660">
    <property type="entry name" value="HAMP_dom"/>
</dbReference>
<name>A0ABW6RUP5_9NOCA</name>
<dbReference type="SMART" id="SM00388">
    <property type="entry name" value="HisKA"/>
    <property type="match status" value="1"/>
</dbReference>
<dbReference type="Gene3D" id="6.10.340.10">
    <property type="match status" value="1"/>
</dbReference>
<dbReference type="CDD" id="cd06225">
    <property type="entry name" value="HAMP"/>
    <property type="match status" value="1"/>
</dbReference>
<keyword evidence="15" id="KW-0547">Nucleotide-binding</keyword>
<keyword evidence="4" id="KW-0597">Phosphoprotein</keyword>
<dbReference type="SUPFAM" id="SSF47384">
    <property type="entry name" value="Homodimeric domain of signal transducing histidine kinase"/>
    <property type="match status" value="1"/>
</dbReference>
<keyword evidence="7" id="KW-0418">Kinase</keyword>
<accession>A0ABW6RUP5</accession>
<evidence type="ECO:0000256" key="10">
    <source>
        <dbReference type="ARBA" id="ARBA00023136"/>
    </source>
</evidence>
<dbReference type="InterPro" id="IPR003661">
    <property type="entry name" value="HisK_dim/P_dom"/>
</dbReference>
<evidence type="ECO:0000259" key="13">
    <source>
        <dbReference type="PROSITE" id="PS50109"/>
    </source>
</evidence>
<dbReference type="Pfam" id="PF00672">
    <property type="entry name" value="HAMP"/>
    <property type="match status" value="1"/>
</dbReference>
<evidence type="ECO:0000256" key="7">
    <source>
        <dbReference type="ARBA" id="ARBA00022777"/>
    </source>
</evidence>
<feature type="region of interest" description="Disordered" evidence="11">
    <location>
        <begin position="71"/>
        <end position="90"/>
    </location>
</feature>
<feature type="region of interest" description="Disordered" evidence="11">
    <location>
        <begin position="97"/>
        <end position="216"/>
    </location>
</feature>
<evidence type="ECO:0000256" key="4">
    <source>
        <dbReference type="ARBA" id="ARBA00022553"/>
    </source>
</evidence>
<dbReference type="Gene3D" id="3.30.565.10">
    <property type="entry name" value="Histidine kinase-like ATPase, C-terminal domain"/>
    <property type="match status" value="1"/>
</dbReference>
<dbReference type="RefSeq" id="WP_387402973.1">
    <property type="nucleotide sequence ID" value="NZ_JBIAQY010000002.1"/>
</dbReference>
<organism evidence="15 16">
    <name type="scientific">Nocardia jiangxiensis</name>
    <dbReference type="NCBI Taxonomy" id="282685"/>
    <lineage>
        <taxon>Bacteria</taxon>
        <taxon>Bacillati</taxon>
        <taxon>Actinomycetota</taxon>
        <taxon>Actinomycetes</taxon>
        <taxon>Mycobacteriales</taxon>
        <taxon>Nocardiaceae</taxon>
        <taxon>Nocardia</taxon>
    </lineage>
</organism>
<evidence type="ECO:0000256" key="5">
    <source>
        <dbReference type="ARBA" id="ARBA00022679"/>
    </source>
</evidence>
<evidence type="ECO:0000256" key="2">
    <source>
        <dbReference type="ARBA" id="ARBA00004236"/>
    </source>
</evidence>
<dbReference type="CDD" id="cd00082">
    <property type="entry name" value="HisKA"/>
    <property type="match status" value="1"/>
</dbReference>
<feature type="transmembrane region" description="Helical" evidence="12">
    <location>
        <begin position="304"/>
        <end position="326"/>
    </location>
</feature>
<evidence type="ECO:0000256" key="11">
    <source>
        <dbReference type="SAM" id="MobiDB-lite"/>
    </source>
</evidence>
<evidence type="ECO:0000256" key="6">
    <source>
        <dbReference type="ARBA" id="ARBA00022692"/>
    </source>
</evidence>
<comment type="caution">
    <text evidence="15">The sequence shown here is derived from an EMBL/GenBank/DDBJ whole genome shotgun (WGS) entry which is preliminary data.</text>
</comment>
<dbReference type="EC" id="2.7.13.3" evidence="3"/>
<evidence type="ECO:0000313" key="16">
    <source>
        <dbReference type="Proteomes" id="UP001601992"/>
    </source>
</evidence>
<reference evidence="15 16" key="1">
    <citation type="submission" date="2024-10" db="EMBL/GenBank/DDBJ databases">
        <title>The Natural Products Discovery Center: Release of the First 8490 Sequenced Strains for Exploring Actinobacteria Biosynthetic Diversity.</title>
        <authorList>
            <person name="Kalkreuter E."/>
            <person name="Kautsar S.A."/>
            <person name="Yang D."/>
            <person name="Bader C.D."/>
            <person name="Teijaro C.N."/>
            <person name="Fluegel L."/>
            <person name="Davis C.M."/>
            <person name="Simpson J.R."/>
            <person name="Lauterbach L."/>
            <person name="Steele A.D."/>
            <person name="Gui C."/>
            <person name="Meng S."/>
            <person name="Li G."/>
            <person name="Viehrig K."/>
            <person name="Ye F."/>
            <person name="Su P."/>
            <person name="Kiefer A.F."/>
            <person name="Nichols A."/>
            <person name="Cepeda A.J."/>
            <person name="Yan W."/>
            <person name="Fan B."/>
            <person name="Jiang Y."/>
            <person name="Adhikari A."/>
            <person name="Zheng C.-J."/>
            <person name="Schuster L."/>
            <person name="Cowan T.M."/>
            <person name="Smanski M.J."/>
            <person name="Chevrette M.G."/>
            <person name="De Carvalho L.P.S."/>
            <person name="Shen B."/>
        </authorList>
    </citation>
    <scope>NUCLEOTIDE SEQUENCE [LARGE SCALE GENOMIC DNA]</scope>
    <source>
        <strain evidence="15 16">NPDC002593</strain>
    </source>
</reference>
<comment type="catalytic activity">
    <reaction evidence="1">
        <text>ATP + protein L-histidine = ADP + protein N-phospho-L-histidine.</text>
        <dbReference type="EC" id="2.7.13.3"/>
    </reaction>
</comment>
<dbReference type="PANTHER" id="PTHR45436:SF5">
    <property type="entry name" value="SENSOR HISTIDINE KINASE TRCS"/>
    <property type="match status" value="1"/>
</dbReference>
<evidence type="ECO:0000259" key="14">
    <source>
        <dbReference type="PROSITE" id="PS50885"/>
    </source>
</evidence>
<keyword evidence="8 12" id="KW-1133">Transmembrane helix</keyword>
<dbReference type="SUPFAM" id="SSF55874">
    <property type="entry name" value="ATPase domain of HSP90 chaperone/DNA topoisomerase II/histidine kinase"/>
    <property type="match status" value="1"/>
</dbReference>
<evidence type="ECO:0000256" key="3">
    <source>
        <dbReference type="ARBA" id="ARBA00012438"/>
    </source>
</evidence>
<dbReference type="CDD" id="cd00075">
    <property type="entry name" value="HATPase"/>
    <property type="match status" value="1"/>
</dbReference>
<dbReference type="GO" id="GO:0005524">
    <property type="term" value="F:ATP binding"/>
    <property type="evidence" value="ECO:0007669"/>
    <property type="project" value="UniProtKB-KW"/>
</dbReference>
<dbReference type="PROSITE" id="PS50109">
    <property type="entry name" value="HIS_KIN"/>
    <property type="match status" value="1"/>
</dbReference>
<evidence type="ECO:0000256" key="8">
    <source>
        <dbReference type="ARBA" id="ARBA00022989"/>
    </source>
</evidence>
<dbReference type="InterPro" id="IPR036097">
    <property type="entry name" value="HisK_dim/P_sf"/>
</dbReference>
<dbReference type="SMART" id="SM00304">
    <property type="entry name" value="HAMP"/>
    <property type="match status" value="1"/>
</dbReference>
<gene>
    <name evidence="15" type="ORF">ACFYXQ_08075</name>
</gene>
<keyword evidence="15" id="KW-0067">ATP-binding</keyword>
<dbReference type="InterPro" id="IPR003594">
    <property type="entry name" value="HATPase_dom"/>
</dbReference>
<feature type="domain" description="Histidine kinase" evidence="13">
    <location>
        <begin position="404"/>
        <end position="619"/>
    </location>
</feature>
<dbReference type="Proteomes" id="UP001601992">
    <property type="component" value="Unassembled WGS sequence"/>
</dbReference>
<sequence length="633" mass="65019">MCSNRRESRPRTRWSLRTRLLTGQGLLLVAVVVGIGVASEIGLQRLVLDQLDAQVIDLQYRALLELGGGPRLGPPPAQATPSTSPVTAAPPAVTVAPTAQQMPSSSDAPEPNTVAPEREPRPTAPGAPGGPGRHPGDPASGPVSPGNAQSEQPSTDTPAAPGGGGHDGGPPPGPGGSPQHAGPAGGGGTSTHSAQVSPQPDTPAPEPSPVFLGRGGIQPGALGAIIDHGEVVAAGRMGFDGTPSNLSGRARSRLASLAVIGHPTTVTLDGVGNYRVMVDPTWRGTTVVTGLPMAAVDATLMRGLMISGGITVVALIVSITVGVFVIRRALVPLERVAGTAAQVADLRLDHGEVALPVRVPAADAASNTEVGQLGSAVNKMLDHIANALSARHASETRVRQFLADAGHELRTPLAAIRGYAELAQRNRGLVPAFIGTAMVRLDAAARRMSDLVEDMLLLAQLDAGRPLGHQPVDLSRLTVDAVADAHIAAPDKTWDLDLPEDPVVIHGDSMRLHQVLANLLTNARVHTPPGTMVTVSLGTDERAGAVWCVCDNGPGIPDDLQPEIFERFARGDSSRSRHAGSTGLGLSIVAAVVKAHDGTITVDSAPGCTAFTVRLPVGDTHSSAIDRPQLAPK</sequence>
<comment type="subcellular location">
    <subcellularLocation>
        <location evidence="2">Cell membrane</location>
    </subcellularLocation>
</comment>
<dbReference type="InterPro" id="IPR004358">
    <property type="entry name" value="Sig_transdc_His_kin-like_C"/>
</dbReference>
<evidence type="ECO:0000256" key="12">
    <source>
        <dbReference type="SAM" id="Phobius"/>
    </source>
</evidence>
<dbReference type="InterPro" id="IPR050428">
    <property type="entry name" value="TCS_sensor_his_kinase"/>
</dbReference>
<keyword evidence="5" id="KW-0808">Transferase</keyword>
<keyword evidence="9" id="KW-0902">Two-component regulatory system</keyword>
<feature type="domain" description="HAMP" evidence="14">
    <location>
        <begin position="327"/>
        <end position="389"/>
    </location>
</feature>
<feature type="compositionally biased region" description="Low complexity" evidence="11">
    <location>
        <begin position="79"/>
        <end position="90"/>
    </location>
</feature>
<dbReference type="Pfam" id="PF02518">
    <property type="entry name" value="HATPase_c"/>
    <property type="match status" value="1"/>
</dbReference>
<dbReference type="EMBL" id="JBIAQY010000002">
    <property type="protein sequence ID" value="MFF3567729.1"/>
    <property type="molecule type" value="Genomic_DNA"/>
</dbReference>
<evidence type="ECO:0000256" key="9">
    <source>
        <dbReference type="ARBA" id="ARBA00023012"/>
    </source>
</evidence>
<dbReference type="SMART" id="SM00387">
    <property type="entry name" value="HATPase_c"/>
    <property type="match status" value="1"/>
</dbReference>
<protein>
    <recommendedName>
        <fullName evidence="3">histidine kinase</fullName>
        <ecNumber evidence="3">2.7.13.3</ecNumber>
    </recommendedName>
</protein>
<keyword evidence="10 12" id="KW-0472">Membrane</keyword>
<evidence type="ECO:0000313" key="15">
    <source>
        <dbReference type="EMBL" id="MFF3567729.1"/>
    </source>
</evidence>
<evidence type="ECO:0000256" key="1">
    <source>
        <dbReference type="ARBA" id="ARBA00000085"/>
    </source>
</evidence>
<keyword evidence="6 12" id="KW-0812">Transmembrane</keyword>